<reference evidence="3 4" key="1">
    <citation type="journal article" date="2015" name="Nature">
        <title>rRNA introns, odd ribosomes, and small enigmatic genomes across a large radiation of phyla.</title>
        <authorList>
            <person name="Brown C.T."/>
            <person name="Hug L.A."/>
            <person name="Thomas B.C."/>
            <person name="Sharon I."/>
            <person name="Castelle C.J."/>
            <person name="Singh A."/>
            <person name="Wilkins M.J."/>
            <person name="Williams K.H."/>
            <person name="Banfield J.F."/>
        </authorList>
    </citation>
    <scope>NUCLEOTIDE SEQUENCE [LARGE SCALE GENOMIC DNA]</scope>
</reference>
<sequence length="593" mass="68453">MIKRNLSAFVFFGLLSLVITLPLLKPGYILTLDMVQVPDPGWPSPWQVSFPVALLNKLFVLFLPSYWFPKIVLFLVFFLSGVSMATFVGTGNILVNLFAGTIYTLNPFVYERVMAGHWYFLLGYALFPWLVKSVVDLFRRPALTSTLKLALLATLIFNLFLHFTVIFAVFFVIYAIFFLIVNSRNIKSKLYYYLSLFLFVIFIFNLNWLLPTLAGKSTISDSLSSFSRQDLYAFQTVADPQFGLIFNLLSGFGFWEEVYDYFISQKQIIPFWPLLSLPIIALSIMGLVYLLTKKENWENLVLNISLLVVFILALDFAGGIALKQFAPTVFALYDRIPILYGLREPQKLVMLMMFSYAYFGAYGLKWFKSLVKPLAAKLLVIGGFFLIPFVYTPLIFAGFWGQLKPVFYPESWYRVSAIINADNDNFRMLFLPWHQYLRFNFNHNLVIANPVPEFFNKPVLASRNYETRPLYSHDQRPEALHMEGLFSIQEKKVNLFGQEVEYPVDWSRDLAIIDIKYIMLSKDSDWLKYKFLDDDPELYKQFEDDSLILYRNLMFGVEPVYPEPEPSPTVATGSAGLENEETSTAPAETIEEE</sequence>
<feature type="transmembrane region" description="Helical" evidence="2">
    <location>
        <begin position="118"/>
        <end position="138"/>
    </location>
</feature>
<gene>
    <name evidence="3" type="ORF">UV73_C0012G0117</name>
</gene>
<evidence type="ECO:0008006" key="5">
    <source>
        <dbReference type="Google" id="ProtNLM"/>
    </source>
</evidence>
<feature type="transmembrane region" description="Helical" evidence="2">
    <location>
        <begin position="71"/>
        <end position="98"/>
    </location>
</feature>
<comment type="caution">
    <text evidence="3">The sequence shown here is derived from an EMBL/GenBank/DDBJ whole genome shotgun (WGS) entry which is preliminary data.</text>
</comment>
<proteinExistence type="predicted"/>
<feature type="transmembrane region" description="Helical" evidence="2">
    <location>
        <begin position="348"/>
        <end position="367"/>
    </location>
</feature>
<keyword evidence="2" id="KW-0812">Transmembrane</keyword>
<feature type="transmembrane region" description="Helical" evidence="2">
    <location>
        <begin position="150"/>
        <end position="178"/>
    </location>
</feature>
<protein>
    <recommendedName>
        <fullName evidence="5">Glycosyltransferase RgtA/B/C/D-like domain-containing protein</fullName>
    </recommendedName>
</protein>
<evidence type="ECO:0000313" key="4">
    <source>
        <dbReference type="Proteomes" id="UP000034894"/>
    </source>
</evidence>
<feature type="transmembrane region" description="Helical" evidence="2">
    <location>
        <begin position="190"/>
        <end position="210"/>
    </location>
</feature>
<feature type="transmembrane region" description="Helical" evidence="2">
    <location>
        <begin position="379"/>
        <end position="401"/>
    </location>
</feature>
<dbReference type="STRING" id="1618443.UV73_C0012G0117"/>
<dbReference type="EMBL" id="LCFP01000012">
    <property type="protein sequence ID" value="KKS96089.1"/>
    <property type="molecule type" value="Genomic_DNA"/>
</dbReference>
<feature type="region of interest" description="Disordered" evidence="1">
    <location>
        <begin position="561"/>
        <end position="593"/>
    </location>
</feature>
<dbReference type="Proteomes" id="UP000034894">
    <property type="component" value="Unassembled WGS sequence"/>
</dbReference>
<feature type="transmembrane region" description="Helical" evidence="2">
    <location>
        <begin position="300"/>
        <end position="322"/>
    </location>
</feature>
<keyword evidence="2" id="KW-0472">Membrane</keyword>
<keyword evidence="2" id="KW-1133">Transmembrane helix</keyword>
<evidence type="ECO:0000256" key="1">
    <source>
        <dbReference type="SAM" id="MobiDB-lite"/>
    </source>
</evidence>
<accession>A0A0G1DER0</accession>
<name>A0A0G1DER0_9BACT</name>
<feature type="transmembrane region" description="Helical" evidence="2">
    <location>
        <begin position="269"/>
        <end position="291"/>
    </location>
</feature>
<dbReference type="AlphaFoldDB" id="A0A0G1DER0"/>
<evidence type="ECO:0000313" key="3">
    <source>
        <dbReference type="EMBL" id="KKS96089.1"/>
    </source>
</evidence>
<organism evidence="3 4">
    <name type="scientific">Candidatus Gottesmanbacteria bacterium GW2011_GWA2_43_14</name>
    <dbReference type="NCBI Taxonomy" id="1618443"/>
    <lineage>
        <taxon>Bacteria</taxon>
        <taxon>Candidatus Gottesmaniibacteriota</taxon>
    </lineage>
</organism>
<evidence type="ECO:0000256" key="2">
    <source>
        <dbReference type="SAM" id="Phobius"/>
    </source>
</evidence>